<gene>
    <name evidence="2" type="ORF">EAS64_33860</name>
</gene>
<protein>
    <submittedName>
        <fullName evidence="2">Uncharacterized protein</fullName>
    </submittedName>
</protein>
<dbReference type="EMBL" id="RPFW01000007">
    <property type="protein sequence ID" value="TVZ01267.1"/>
    <property type="molecule type" value="Genomic_DNA"/>
</dbReference>
<evidence type="ECO:0000256" key="1">
    <source>
        <dbReference type="SAM" id="MobiDB-lite"/>
    </source>
</evidence>
<name>A0A6P2BRH0_9ACTN</name>
<dbReference type="AlphaFoldDB" id="A0A6P2BRH0"/>
<proteinExistence type="predicted"/>
<keyword evidence="3" id="KW-1185">Reference proteome</keyword>
<dbReference type="Proteomes" id="UP000460272">
    <property type="component" value="Unassembled WGS sequence"/>
</dbReference>
<feature type="region of interest" description="Disordered" evidence="1">
    <location>
        <begin position="1"/>
        <end position="20"/>
    </location>
</feature>
<sequence>MTQKNLQPVPGATMVSNEDGTPQAITISPAAGLTIRNGSTGNLAVSLPCKPSQNVTVKTTIIDGSGAMTISAGASLTFTTANWNTPQNVTFQSVAAQAGWQRVLVAPFGADAPGYSAVTAHILVS</sequence>
<accession>A0A6P2BRH0</accession>
<comment type="caution">
    <text evidence="2">The sequence shown here is derived from an EMBL/GenBank/DDBJ whole genome shotgun (WGS) entry which is preliminary data.</text>
</comment>
<dbReference type="OrthoDB" id="177947at2"/>
<organism evidence="2 3">
    <name type="scientific">Trebonia kvetii</name>
    <dbReference type="NCBI Taxonomy" id="2480626"/>
    <lineage>
        <taxon>Bacteria</taxon>
        <taxon>Bacillati</taxon>
        <taxon>Actinomycetota</taxon>
        <taxon>Actinomycetes</taxon>
        <taxon>Streptosporangiales</taxon>
        <taxon>Treboniaceae</taxon>
        <taxon>Trebonia</taxon>
    </lineage>
</organism>
<reference evidence="2 3" key="1">
    <citation type="submission" date="2018-11" db="EMBL/GenBank/DDBJ databases">
        <title>Trebonia kvetii gen.nov., sp.nov., a novel acidophilic actinobacterium, and proposal of the new actinobacterial family Treboniaceae fam. nov.</title>
        <authorList>
            <person name="Rapoport D."/>
            <person name="Sagova-Mareckova M."/>
            <person name="Sedlacek I."/>
            <person name="Provaznik J."/>
            <person name="Kralova S."/>
            <person name="Pavlinic D."/>
            <person name="Benes V."/>
            <person name="Kopecky J."/>
        </authorList>
    </citation>
    <scope>NUCLEOTIDE SEQUENCE [LARGE SCALE GENOMIC DNA]</scope>
    <source>
        <strain evidence="2 3">15Tr583</strain>
    </source>
</reference>
<evidence type="ECO:0000313" key="3">
    <source>
        <dbReference type="Proteomes" id="UP000460272"/>
    </source>
</evidence>
<evidence type="ECO:0000313" key="2">
    <source>
        <dbReference type="EMBL" id="TVZ01267.1"/>
    </source>
</evidence>